<evidence type="ECO:0000313" key="1">
    <source>
        <dbReference type="EMBL" id="QGQ22337.1"/>
    </source>
</evidence>
<protein>
    <submittedName>
        <fullName evidence="1">Uncharacterized protein</fullName>
    </submittedName>
</protein>
<proteinExistence type="predicted"/>
<dbReference type="KEGG" id="gim:F1728_06470"/>
<dbReference type="EMBL" id="CP043930">
    <property type="protein sequence ID" value="QGQ22337.1"/>
    <property type="molecule type" value="Genomic_DNA"/>
</dbReference>
<keyword evidence="2" id="KW-1185">Reference proteome</keyword>
<dbReference type="AlphaFoldDB" id="A0A6I6A7J7"/>
<reference evidence="1 2" key="1">
    <citation type="submission" date="2019-09" db="EMBL/GenBank/DDBJ databases">
        <title>Gimesia benthica sp. nov., a novel bacterium isolated from deep-sea water of the Northwest Indian Ocean.</title>
        <authorList>
            <person name="Dai X."/>
        </authorList>
    </citation>
    <scope>NUCLEOTIDE SEQUENCE [LARGE SCALE GENOMIC DNA]</scope>
    <source>
        <strain evidence="1 2">E7</strain>
    </source>
</reference>
<dbReference type="RefSeq" id="WP_155363418.1">
    <property type="nucleotide sequence ID" value="NZ_CP043930.1"/>
</dbReference>
<organism evidence="1 2">
    <name type="scientific">Gimesia benthica</name>
    <dbReference type="NCBI Taxonomy" id="2608982"/>
    <lineage>
        <taxon>Bacteria</taxon>
        <taxon>Pseudomonadati</taxon>
        <taxon>Planctomycetota</taxon>
        <taxon>Planctomycetia</taxon>
        <taxon>Planctomycetales</taxon>
        <taxon>Planctomycetaceae</taxon>
        <taxon>Gimesia</taxon>
    </lineage>
</organism>
<name>A0A6I6A7J7_9PLAN</name>
<dbReference type="Proteomes" id="UP000427281">
    <property type="component" value="Chromosome"/>
</dbReference>
<gene>
    <name evidence="1" type="ORF">F1728_06470</name>
</gene>
<sequence length="102" mass="10967">MLNQLAISDGNNERLQKAASDAIAVQDAVNLIAVVGSLHRHLKAMRETGMSGDEINNHPVTICFASKISSLCRMTADRETKAFGAIEKLANGEAAEYEVIPI</sequence>
<accession>A0A6I6A7J7</accession>
<evidence type="ECO:0000313" key="2">
    <source>
        <dbReference type="Proteomes" id="UP000427281"/>
    </source>
</evidence>